<dbReference type="HOGENOM" id="CLU_2552686_0_0_9"/>
<evidence type="ECO:0000313" key="2">
    <source>
        <dbReference type="EMBL" id="ACV62640.1"/>
    </source>
</evidence>
<protein>
    <recommendedName>
        <fullName evidence="1">KilA-N domain-containing protein</fullName>
    </recommendedName>
</protein>
<dbReference type="KEGG" id="dae:Dtox_1787"/>
<dbReference type="InterPro" id="IPR017880">
    <property type="entry name" value="KilA_N"/>
</dbReference>
<dbReference type="PROSITE" id="PS51301">
    <property type="entry name" value="KILA_N"/>
    <property type="match status" value="1"/>
</dbReference>
<dbReference type="EMBL" id="CP001720">
    <property type="protein sequence ID" value="ACV62640.1"/>
    <property type="molecule type" value="Genomic_DNA"/>
</dbReference>
<dbReference type="Proteomes" id="UP000002217">
    <property type="component" value="Chromosome"/>
</dbReference>
<keyword evidence="3" id="KW-1185">Reference proteome</keyword>
<evidence type="ECO:0000259" key="1">
    <source>
        <dbReference type="PROSITE" id="PS51301"/>
    </source>
</evidence>
<organism evidence="2 3">
    <name type="scientific">Desulfofarcimen acetoxidans (strain ATCC 49208 / DSM 771 / KCTC 5769 / VKM B-1644 / 5575)</name>
    <name type="common">Desulfotomaculum acetoxidans</name>
    <dbReference type="NCBI Taxonomy" id="485916"/>
    <lineage>
        <taxon>Bacteria</taxon>
        <taxon>Bacillati</taxon>
        <taxon>Bacillota</taxon>
        <taxon>Clostridia</taxon>
        <taxon>Eubacteriales</taxon>
        <taxon>Peptococcaceae</taxon>
        <taxon>Desulfofarcimen</taxon>
    </lineage>
</organism>
<proteinExistence type="predicted"/>
<dbReference type="InterPro" id="IPR018004">
    <property type="entry name" value="KilA/APSES_HTH"/>
</dbReference>
<dbReference type="AlphaFoldDB" id="C8VX64"/>
<gene>
    <name evidence="2" type="ordered locus">Dtox_1787</name>
</gene>
<feature type="domain" description="KilA-N" evidence="1">
    <location>
        <begin position="1"/>
        <end position="78"/>
    </location>
</feature>
<dbReference type="RefSeq" id="WP_015757351.1">
    <property type="nucleotide sequence ID" value="NC_013216.1"/>
</dbReference>
<accession>C8VX64</accession>
<reference evidence="2 3" key="1">
    <citation type="journal article" date="2009" name="Stand. Genomic Sci.">
        <title>Complete genome sequence of Desulfotomaculum acetoxidans type strain (5575).</title>
        <authorList>
            <person name="Spring S."/>
            <person name="Lapidus A."/>
            <person name="Schroder M."/>
            <person name="Gleim D."/>
            <person name="Sims D."/>
            <person name="Meincke L."/>
            <person name="Glavina Del Rio T."/>
            <person name="Tice H."/>
            <person name="Copeland A."/>
            <person name="Cheng J.F."/>
            <person name="Lucas S."/>
            <person name="Chen F."/>
            <person name="Nolan M."/>
            <person name="Bruce D."/>
            <person name="Goodwin L."/>
            <person name="Pitluck S."/>
            <person name="Ivanova N."/>
            <person name="Mavromatis K."/>
            <person name="Mikhailova N."/>
            <person name="Pati A."/>
            <person name="Chen A."/>
            <person name="Palaniappan K."/>
            <person name="Land M."/>
            <person name="Hauser L."/>
            <person name="Chang Y.J."/>
            <person name="Jeffries C.D."/>
            <person name="Chain P."/>
            <person name="Saunders E."/>
            <person name="Brettin T."/>
            <person name="Detter J.C."/>
            <person name="Goker M."/>
            <person name="Bristow J."/>
            <person name="Eisen J.A."/>
            <person name="Markowitz V."/>
            <person name="Hugenholtz P."/>
            <person name="Kyrpides N.C."/>
            <person name="Klenk H.P."/>
            <person name="Han C."/>
        </authorList>
    </citation>
    <scope>NUCLEOTIDE SEQUENCE [LARGE SCALE GENOMIC DNA]</scope>
    <source>
        <strain evidence="3">ATCC 49208 / DSM 771 / VKM B-1644</strain>
    </source>
</reference>
<name>C8VX64_DESAS</name>
<evidence type="ECO:0000313" key="3">
    <source>
        <dbReference type="Proteomes" id="UP000002217"/>
    </source>
</evidence>
<sequence length="82" mass="9430">MPEQLNVNDIPRFHRSSVGKIMIGKHVQALDCQYRCDRDYIKARKNGGTFAHPDISCEFNIWINPAFGLDVVKKFLAYDNSD</sequence>
<dbReference type="Pfam" id="PF04383">
    <property type="entry name" value="KilA-N"/>
    <property type="match status" value="1"/>
</dbReference>